<dbReference type="InterPro" id="IPR036034">
    <property type="entry name" value="PDZ_sf"/>
</dbReference>
<keyword evidence="3 6" id="KW-0378">Hydrolase</keyword>
<keyword evidence="2 6" id="KW-0645">Protease</keyword>
<dbReference type="GO" id="GO:0008233">
    <property type="term" value="F:peptidase activity"/>
    <property type="evidence" value="ECO:0007669"/>
    <property type="project" value="UniProtKB-KW"/>
</dbReference>
<evidence type="ECO:0000259" key="5">
    <source>
        <dbReference type="PROSITE" id="PS50106"/>
    </source>
</evidence>
<dbReference type="Gene3D" id="2.30.42.10">
    <property type="match status" value="1"/>
</dbReference>
<dbReference type="GO" id="GO:0006508">
    <property type="term" value="P:proteolysis"/>
    <property type="evidence" value="ECO:0007669"/>
    <property type="project" value="UniProtKB-KW"/>
</dbReference>
<sequence length="389" mass="40228">MNLRHGQIRRSLPILTVGACLAGGLVLAQTAPTSPARPATSKWRTGGTDRLTATEGALFAKARPSTLRILQCPVNNCADPDGIGTAFLIGDGGLALTAYHVIFQAKALSAQTVDGKNYAVAVVGYDDQNDVALLRVNVPRGTPYLPVAATSPRVGDPVLAIGNGGGSFLTPKTGRLTALDTPSERADFPSGTLELTALLSPGDSGGPILNARGEVTGVVSYISVKSRSGDGPGADPEITAYAVPVTAGGQRLSDLRKGVKREAPVIGVSLGGNFTVFTDLPEAEFAAANRRWGLGLGSVAGAFFTGVAANTPAARAGLRPVRYNAQGQVTQGDLVTAIDGKRVVNFSNFQRVVRTGYRPGDTVTLRVLRAGRTTEVKMTLVGRSAVAGR</sequence>
<dbReference type="Pfam" id="PF13180">
    <property type="entry name" value="PDZ_2"/>
    <property type="match status" value="1"/>
</dbReference>
<dbReference type="InterPro" id="IPR051201">
    <property type="entry name" value="Chloro_Bact_Ser_Proteases"/>
</dbReference>
<name>A0ABW1DPN9_9DEIO</name>
<reference evidence="7" key="1">
    <citation type="journal article" date="2019" name="Int. J. Syst. Evol. Microbiol.">
        <title>The Global Catalogue of Microorganisms (GCM) 10K type strain sequencing project: providing services to taxonomists for standard genome sequencing and annotation.</title>
        <authorList>
            <consortium name="The Broad Institute Genomics Platform"/>
            <consortium name="The Broad Institute Genome Sequencing Center for Infectious Disease"/>
            <person name="Wu L."/>
            <person name="Ma J."/>
        </authorList>
    </citation>
    <scope>NUCLEOTIDE SEQUENCE [LARGE SCALE GENOMIC DNA]</scope>
    <source>
        <strain evidence="7">CGMCC 1.15053</strain>
    </source>
</reference>
<keyword evidence="4" id="KW-0732">Signal</keyword>
<accession>A0ABW1DPN9</accession>
<dbReference type="SMART" id="SM00228">
    <property type="entry name" value="PDZ"/>
    <property type="match status" value="1"/>
</dbReference>
<comment type="similarity">
    <text evidence="1">Belongs to the peptidase S1C family.</text>
</comment>
<dbReference type="PANTHER" id="PTHR43343">
    <property type="entry name" value="PEPTIDASE S12"/>
    <property type="match status" value="1"/>
</dbReference>
<comment type="caution">
    <text evidence="6">The sequence shown here is derived from an EMBL/GenBank/DDBJ whole genome shotgun (WGS) entry which is preliminary data.</text>
</comment>
<dbReference type="Proteomes" id="UP001595979">
    <property type="component" value="Unassembled WGS sequence"/>
</dbReference>
<dbReference type="Gene3D" id="2.40.10.10">
    <property type="entry name" value="Trypsin-like serine proteases"/>
    <property type="match status" value="2"/>
</dbReference>
<dbReference type="EMBL" id="JBHSOH010000040">
    <property type="protein sequence ID" value="MFC5850112.1"/>
    <property type="molecule type" value="Genomic_DNA"/>
</dbReference>
<evidence type="ECO:0000313" key="6">
    <source>
        <dbReference type="EMBL" id="MFC5850112.1"/>
    </source>
</evidence>
<gene>
    <name evidence="6" type="ORF">ACFPQ6_17560</name>
</gene>
<dbReference type="PROSITE" id="PS50106">
    <property type="entry name" value="PDZ"/>
    <property type="match status" value="1"/>
</dbReference>
<evidence type="ECO:0000256" key="3">
    <source>
        <dbReference type="ARBA" id="ARBA00022801"/>
    </source>
</evidence>
<feature type="chain" id="PRO_5047461473" evidence="4">
    <location>
        <begin position="29"/>
        <end position="389"/>
    </location>
</feature>
<proteinExistence type="inferred from homology"/>
<dbReference type="InterPro" id="IPR009003">
    <property type="entry name" value="Peptidase_S1_PA"/>
</dbReference>
<dbReference type="PANTHER" id="PTHR43343:SF3">
    <property type="entry name" value="PROTEASE DO-LIKE 8, CHLOROPLASTIC"/>
    <property type="match status" value="1"/>
</dbReference>
<dbReference type="Pfam" id="PF13365">
    <property type="entry name" value="Trypsin_2"/>
    <property type="match status" value="1"/>
</dbReference>
<organism evidence="6 7">
    <name type="scientific">Deinococcus petrolearius</name>
    <dbReference type="NCBI Taxonomy" id="1751295"/>
    <lineage>
        <taxon>Bacteria</taxon>
        <taxon>Thermotogati</taxon>
        <taxon>Deinococcota</taxon>
        <taxon>Deinococci</taxon>
        <taxon>Deinococcales</taxon>
        <taxon>Deinococcaceae</taxon>
        <taxon>Deinococcus</taxon>
    </lineage>
</organism>
<dbReference type="InterPro" id="IPR001940">
    <property type="entry name" value="Peptidase_S1C"/>
</dbReference>
<feature type="domain" description="PDZ" evidence="5">
    <location>
        <begin position="282"/>
        <end position="371"/>
    </location>
</feature>
<dbReference type="PRINTS" id="PR00834">
    <property type="entry name" value="PROTEASES2C"/>
</dbReference>
<dbReference type="CDD" id="cd06779">
    <property type="entry name" value="cpPDZ_Deg_HtrA-like"/>
    <property type="match status" value="1"/>
</dbReference>
<feature type="signal peptide" evidence="4">
    <location>
        <begin position="1"/>
        <end position="28"/>
    </location>
</feature>
<dbReference type="SUPFAM" id="SSF50156">
    <property type="entry name" value="PDZ domain-like"/>
    <property type="match status" value="1"/>
</dbReference>
<keyword evidence="7" id="KW-1185">Reference proteome</keyword>
<dbReference type="InterPro" id="IPR043504">
    <property type="entry name" value="Peptidase_S1_PA_chymotrypsin"/>
</dbReference>
<dbReference type="RefSeq" id="WP_380051825.1">
    <property type="nucleotide sequence ID" value="NZ_JBHSOH010000040.1"/>
</dbReference>
<evidence type="ECO:0000313" key="7">
    <source>
        <dbReference type="Proteomes" id="UP001595979"/>
    </source>
</evidence>
<evidence type="ECO:0000256" key="1">
    <source>
        <dbReference type="ARBA" id="ARBA00010541"/>
    </source>
</evidence>
<protein>
    <submittedName>
        <fullName evidence="6">S1C family serine protease</fullName>
        <ecNumber evidence="6">3.4.21.-</ecNumber>
    </submittedName>
</protein>
<evidence type="ECO:0000256" key="4">
    <source>
        <dbReference type="SAM" id="SignalP"/>
    </source>
</evidence>
<dbReference type="SUPFAM" id="SSF50494">
    <property type="entry name" value="Trypsin-like serine proteases"/>
    <property type="match status" value="1"/>
</dbReference>
<evidence type="ECO:0000256" key="2">
    <source>
        <dbReference type="ARBA" id="ARBA00022670"/>
    </source>
</evidence>
<dbReference type="InterPro" id="IPR001478">
    <property type="entry name" value="PDZ"/>
</dbReference>
<dbReference type="EC" id="3.4.21.-" evidence="6"/>